<keyword evidence="3" id="KW-1185">Reference proteome</keyword>
<reference evidence="3" key="1">
    <citation type="submission" date="2013-05" db="EMBL/GenBank/DDBJ databases">
        <title>The Genome sequence of Mucor circinelloides f. circinelloides 1006PhL.</title>
        <authorList>
            <consortium name="The Broad Institute Genomics Platform"/>
            <person name="Cuomo C."/>
            <person name="Earl A."/>
            <person name="Findley K."/>
            <person name="Lee S.C."/>
            <person name="Walker B."/>
            <person name="Young S."/>
            <person name="Zeng Q."/>
            <person name="Gargeya S."/>
            <person name="Fitzgerald M."/>
            <person name="Haas B."/>
            <person name="Abouelleil A."/>
            <person name="Allen A.W."/>
            <person name="Alvarado L."/>
            <person name="Arachchi H.M."/>
            <person name="Berlin A.M."/>
            <person name="Chapman S.B."/>
            <person name="Gainer-Dewar J."/>
            <person name="Goldberg J."/>
            <person name="Griggs A."/>
            <person name="Gujja S."/>
            <person name="Hansen M."/>
            <person name="Howarth C."/>
            <person name="Imamovic A."/>
            <person name="Ireland A."/>
            <person name="Larimer J."/>
            <person name="McCowan C."/>
            <person name="Murphy C."/>
            <person name="Pearson M."/>
            <person name="Poon T.W."/>
            <person name="Priest M."/>
            <person name="Roberts A."/>
            <person name="Saif S."/>
            <person name="Shea T."/>
            <person name="Sisk P."/>
            <person name="Sykes S."/>
            <person name="Wortman J."/>
            <person name="Nusbaum C."/>
            <person name="Birren B."/>
        </authorList>
    </citation>
    <scope>NUCLEOTIDE SEQUENCE [LARGE SCALE GENOMIC DNA]</scope>
    <source>
        <strain evidence="3">1006PhL</strain>
    </source>
</reference>
<organism evidence="2 3">
    <name type="scientific">Mucor circinelloides f. circinelloides (strain 1006PhL)</name>
    <name type="common">Mucormycosis agent</name>
    <name type="synonym">Calyptromyces circinelloides</name>
    <dbReference type="NCBI Taxonomy" id="1220926"/>
    <lineage>
        <taxon>Eukaryota</taxon>
        <taxon>Fungi</taxon>
        <taxon>Fungi incertae sedis</taxon>
        <taxon>Mucoromycota</taxon>
        <taxon>Mucoromycotina</taxon>
        <taxon>Mucoromycetes</taxon>
        <taxon>Mucorales</taxon>
        <taxon>Mucorineae</taxon>
        <taxon>Mucoraceae</taxon>
        <taxon>Mucor</taxon>
    </lineage>
</organism>
<accession>S2J021</accession>
<feature type="signal peptide" evidence="1">
    <location>
        <begin position="1"/>
        <end position="20"/>
    </location>
</feature>
<evidence type="ECO:0000256" key="1">
    <source>
        <dbReference type="SAM" id="SignalP"/>
    </source>
</evidence>
<sequence>MKFTALIVATVALLASTTMADPTNSTVPNNGMGGTLATASISVDNPNAAHSASNKINAGVMAISLTSAVTAAYALM</sequence>
<evidence type="ECO:0000313" key="2">
    <source>
        <dbReference type="EMBL" id="EPB81497.1"/>
    </source>
</evidence>
<gene>
    <name evidence="2" type="ORF">HMPREF1544_11790</name>
</gene>
<dbReference type="AlphaFoldDB" id="S2J021"/>
<dbReference type="OrthoDB" id="2284399at2759"/>
<proteinExistence type="predicted"/>
<dbReference type="InParanoid" id="S2J021"/>
<dbReference type="Proteomes" id="UP000014254">
    <property type="component" value="Unassembled WGS sequence"/>
</dbReference>
<name>S2J021_MUCC1</name>
<dbReference type="EMBL" id="KE124170">
    <property type="protein sequence ID" value="EPB81497.1"/>
    <property type="molecule type" value="Genomic_DNA"/>
</dbReference>
<dbReference type="VEuPathDB" id="FungiDB:HMPREF1544_11790"/>
<feature type="chain" id="PRO_5004497184" evidence="1">
    <location>
        <begin position="21"/>
        <end position="76"/>
    </location>
</feature>
<keyword evidence="1" id="KW-0732">Signal</keyword>
<evidence type="ECO:0000313" key="3">
    <source>
        <dbReference type="Proteomes" id="UP000014254"/>
    </source>
</evidence>
<protein>
    <submittedName>
        <fullName evidence="2">Uncharacterized protein</fullName>
    </submittedName>
</protein>